<accession>A0A7T6API5</accession>
<sequence length="86" mass="9962">MQLFIWRHSKHFSSWSMLDEPHIHTSNYLQADVTVLASSREEAMALLEQNGQWHKEELARIEPQIISLNKAQIVISHVDGRETPTV</sequence>
<evidence type="ECO:0000313" key="1">
    <source>
        <dbReference type="EMBL" id="QQG64593.1"/>
    </source>
</evidence>
<dbReference type="AlphaFoldDB" id="A0A7T6API5"/>
<proteinExistence type="predicted"/>
<dbReference type="RefSeq" id="WP_199263425.1">
    <property type="nucleotide sequence ID" value="NZ_CP054140.1"/>
</dbReference>
<reference evidence="1 2" key="1">
    <citation type="submission" date="2020-05" db="EMBL/GenBank/DDBJ databases">
        <title>Complete genome of Desulfobulbus oligotrophicus.</title>
        <authorList>
            <person name="Podar M."/>
        </authorList>
    </citation>
    <scope>NUCLEOTIDE SEQUENCE [LARGE SCALE GENOMIC DNA]</scope>
    <source>
        <strain evidence="1 2">Prop6</strain>
    </source>
</reference>
<evidence type="ECO:0000313" key="2">
    <source>
        <dbReference type="Proteomes" id="UP000596092"/>
    </source>
</evidence>
<dbReference type="KEGG" id="dog:HP555_01320"/>
<gene>
    <name evidence="1" type="ORF">HP555_01320</name>
</gene>
<dbReference type="Proteomes" id="UP000596092">
    <property type="component" value="Chromosome"/>
</dbReference>
<keyword evidence="2" id="KW-1185">Reference proteome</keyword>
<protein>
    <submittedName>
        <fullName evidence="1">Uncharacterized protein</fullName>
    </submittedName>
</protein>
<dbReference type="EMBL" id="CP054140">
    <property type="protein sequence ID" value="QQG64593.1"/>
    <property type="molecule type" value="Genomic_DNA"/>
</dbReference>
<name>A0A7T6API5_9BACT</name>
<organism evidence="1 2">
    <name type="scientific">Desulfobulbus oligotrophicus</name>
    <dbReference type="NCBI Taxonomy" id="1909699"/>
    <lineage>
        <taxon>Bacteria</taxon>
        <taxon>Pseudomonadati</taxon>
        <taxon>Thermodesulfobacteriota</taxon>
        <taxon>Desulfobulbia</taxon>
        <taxon>Desulfobulbales</taxon>
        <taxon>Desulfobulbaceae</taxon>
        <taxon>Desulfobulbus</taxon>
    </lineage>
</organism>